<feature type="domain" description="PAS" evidence="2">
    <location>
        <begin position="133"/>
        <end position="204"/>
    </location>
</feature>
<reference evidence="4 5" key="1">
    <citation type="submission" date="2019-02" db="EMBL/GenBank/DDBJ databases">
        <authorList>
            <person name="Goldberg S.R."/>
            <person name="Haltli B.A."/>
            <person name="Correa H."/>
            <person name="Russell K.G."/>
        </authorList>
    </citation>
    <scope>NUCLEOTIDE SEQUENCE [LARGE SCALE GENOMIC DNA]</scope>
    <source>
        <strain evidence="4 5">JCM 16186</strain>
    </source>
</reference>
<evidence type="ECO:0000259" key="3">
    <source>
        <dbReference type="PROSITE" id="PS50113"/>
    </source>
</evidence>
<keyword evidence="5" id="KW-1185">Reference proteome</keyword>
<dbReference type="NCBIfam" id="TIGR00229">
    <property type="entry name" value="sensory_box"/>
    <property type="match status" value="2"/>
</dbReference>
<evidence type="ECO:0000313" key="5">
    <source>
        <dbReference type="Proteomes" id="UP000798808"/>
    </source>
</evidence>
<proteinExistence type="predicted"/>
<sequence length="584" mass="67351">MYMGSNIMVIGNCSEEAGVLKEQLISIGEKEVIFLTTDQLTSCQCPKQSLKLIIFMTELLDTQALEQFKTLYAAFPKKPIIIISADDTETGLKMVSLGAQDHLVKGEYSLPLLKKSIHYAIERSAMLKQIDKTKNEYQGLFMDNPNPMWIYDPDTYKFLQVNKAAVDNYGYSKEEFLNMTIKDIRPEGDVFRLQKMVKSQKEEGVIDGGVWLHRKASGDEFYVHIYSHDTSFKGKKTRLVVAIDVDKSVKHEKKNEELTRQLQTYSDRINTILNSIRDSFFAVDKNWNFIYVNKMFELLFAKKKEHLLGKNVWTVFPKEFATKIAPRYEKAMKTKKHFKFEEFFEEMNMWFSVSVYPSQEGLSVYIQDITQSKIMKEEIFKERTKLNALINNTDDLIWSIDKHMRLLTANDALKAIMKQFNSHGVKVGENILVDGIEESIKADWAGYYKKALEGTALNLEYEVTIPGKGRKYLEVSFNPIKNQKSEVFGVGCYARDITERKVHQLTIEKHNRLLEEIAWKQSHKMRGPVASILGIMSMLDLNDLNSTFNQELLKHLKTTTDKLDLMIKEIVKSTISIEASNKGE</sequence>
<feature type="domain" description="PAS" evidence="2">
    <location>
        <begin position="265"/>
        <end position="335"/>
    </location>
</feature>
<evidence type="ECO:0000313" key="4">
    <source>
        <dbReference type="EMBL" id="MTI25961.1"/>
    </source>
</evidence>
<accession>A0ABW9RQI5</accession>
<dbReference type="InterPro" id="IPR011006">
    <property type="entry name" value="CheY-like_superfamily"/>
</dbReference>
<name>A0ABW9RQI5_9BACT</name>
<protein>
    <submittedName>
        <fullName evidence="4">PAS domain S-box protein</fullName>
    </submittedName>
</protein>
<evidence type="ECO:0000259" key="2">
    <source>
        <dbReference type="PROSITE" id="PS50112"/>
    </source>
</evidence>
<dbReference type="InterPro" id="IPR035965">
    <property type="entry name" value="PAS-like_dom_sf"/>
</dbReference>
<dbReference type="SUPFAM" id="SSF52172">
    <property type="entry name" value="CheY-like"/>
    <property type="match status" value="1"/>
</dbReference>
<organism evidence="4 5">
    <name type="scientific">Fulvivirga kasyanovii</name>
    <dbReference type="NCBI Taxonomy" id="396812"/>
    <lineage>
        <taxon>Bacteria</taxon>
        <taxon>Pseudomonadati</taxon>
        <taxon>Bacteroidota</taxon>
        <taxon>Cytophagia</taxon>
        <taxon>Cytophagales</taxon>
        <taxon>Fulvivirgaceae</taxon>
        <taxon>Fulvivirga</taxon>
    </lineage>
</organism>
<feature type="domain" description="PAC" evidence="3">
    <location>
        <begin position="457"/>
        <end position="509"/>
    </location>
</feature>
<dbReference type="PANTHER" id="PTHR44757">
    <property type="entry name" value="DIGUANYLATE CYCLASE DGCP"/>
    <property type="match status" value="1"/>
</dbReference>
<dbReference type="SMART" id="SM00091">
    <property type="entry name" value="PAS"/>
    <property type="match status" value="3"/>
</dbReference>
<dbReference type="PROSITE" id="PS50112">
    <property type="entry name" value="PAS"/>
    <property type="match status" value="2"/>
</dbReference>
<dbReference type="Pfam" id="PF08448">
    <property type="entry name" value="PAS_4"/>
    <property type="match status" value="2"/>
</dbReference>
<feature type="coiled-coil region" evidence="1">
    <location>
        <begin position="248"/>
        <end position="275"/>
    </location>
</feature>
<dbReference type="Pfam" id="PF13426">
    <property type="entry name" value="PAS_9"/>
    <property type="match status" value="1"/>
</dbReference>
<gene>
    <name evidence="4" type="ORF">E1163_13475</name>
</gene>
<dbReference type="InterPro" id="IPR000700">
    <property type="entry name" value="PAS-assoc_C"/>
</dbReference>
<dbReference type="PROSITE" id="PS50113">
    <property type="entry name" value="PAC"/>
    <property type="match status" value="1"/>
</dbReference>
<dbReference type="InterPro" id="IPR013656">
    <property type="entry name" value="PAS_4"/>
</dbReference>
<keyword evidence="1" id="KW-0175">Coiled coil</keyword>
<evidence type="ECO:0000256" key="1">
    <source>
        <dbReference type="SAM" id="Coils"/>
    </source>
</evidence>
<dbReference type="Gene3D" id="3.30.450.20">
    <property type="entry name" value="PAS domain"/>
    <property type="match status" value="3"/>
</dbReference>
<dbReference type="Proteomes" id="UP000798808">
    <property type="component" value="Unassembled WGS sequence"/>
</dbReference>
<dbReference type="EMBL" id="SMLW01000554">
    <property type="protein sequence ID" value="MTI25961.1"/>
    <property type="molecule type" value="Genomic_DNA"/>
</dbReference>
<dbReference type="InterPro" id="IPR000014">
    <property type="entry name" value="PAS"/>
</dbReference>
<dbReference type="CDD" id="cd00130">
    <property type="entry name" value="PAS"/>
    <property type="match status" value="3"/>
</dbReference>
<dbReference type="SUPFAM" id="SSF55785">
    <property type="entry name" value="PYP-like sensor domain (PAS domain)"/>
    <property type="match status" value="3"/>
</dbReference>
<dbReference type="PANTHER" id="PTHR44757:SF2">
    <property type="entry name" value="BIOFILM ARCHITECTURE MAINTENANCE PROTEIN MBAA"/>
    <property type="match status" value="1"/>
</dbReference>
<dbReference type="InterPro" id="IPR052155">
    <property type="entry name" value="Biofilm_reg_signaling"/>
</dbReference>
<comment type="caution">
    <text evidence="4">The sequence shown here is derived from an EMBL/GenBank/DDBJ whole genome shotgun (WGS) entry which is preliminary data.</text>
</comment>